<dbReference type="PANTHER" id="PTHR43172:SF2">
    <property type="entry name" value="ADENYLOSUCCINATE LYASE C-TERMINAL DOMAIN-CONTAINING PROTEIN"/>
    <property type="match status" value="1"/>
</dbReference>
<keyword evidence="1" id="KW-0456">Lyase</keyword>
<comment type="caution">
    <text evidence="4">The sequence shown here is derived from an EMBL/GenBank/DDBJ whole genome shotgun (WGS) entry which is preliminary data.</text>
</comment>
<dbReference type="Gene3D" id="1.20.200.10">
    <property type="entry name" value="Fumarase/aspartase (Central domain)"/>
    <property type="match status" value="1"/>
</dbReference>
<dbReference type="PANTHER" id="PTHR43172">
    <property type="entry name" value="ADENYLOSUCCINATE LYASE"/>
    <property type="match status" value="1"/>
</dbReference>
<protein>
    <submittedName>
        <fullName evidence="4">3-carboxy-cis,cis-muconate cycloisomerase</fullName>
    </submittedName>
</protein>
<dbReference type="Pfam" id="PF00206">
    <property type="entry name" value="Lyase_1"/>
    <property type="match status" value="1"/>
</dbReference>
<name>A0A132PG54_9MYCO</name>
<dbReference type="AlphaFoldDB" id="A0A132PG54"/>
<sequence length="398" mass="41477">MSDLFWPGDHRAGDVMSTAAFLDALVAAENAWLAALVDSGIAPRAAAADLRALIRPGDLDEIAAGAERDGNPVTGLVALLRSRADGEASQWLHRGLTSQDVLDTALVLCLRDAMKTITDDIGRQLHALVELTEKHRGTPMLTRTLTQPALPGTAGRKFSVWLTAVLDAAEGLKALPPLPVASGGAAGTFAATTELAGSPEAALALARRWADGLGLAAAHPWHTTRSVITRAGDALVGCCDAWGHLANDIAAATRTGELYEESGGGSSTMPHKNNPVLTVLLRRAALTAPPLGATLHAASAASVDERSDGGWHAEWATLATLTRRTVVAASEAADLLAGLRVGTDRAAANLAAAQDIRAEQQKMAELTGRKPAPGYLGATDLLIDTALERARHYLKDAR</sequence>
<evidence type="ECO:0000313" key="4">
    <source>
        <dbReference type="EMBL" id="KWX21328.1"/>
    </source>
</evidence>
<dbReference type="InterPro" id="IPR024083">
    <property type="entry name" value="Fumarase/histidase_N"/>
</dbReference>
<dbReference type="InterPro" id="IPR008948">
    <property type="entry name" value="L-Aspartase-like"/>
</dbReference>
<dbReference type="RefSeq" id="WP_067854503.1">
    <property type="nucleotide sequence ID" value="NZ_LGTW01000020.1"/>
</dbReference>
<reference evidence="4 5" key="1">
    <citation type="submission" date="2015-07" db="EMBL/GenBank/DDBJ databases">
        <title>A draft genome sequence of Mycobacterium wolinskyi.</title>
        <authorList>
            <person name="de Man T.J."/>
            <person name="Perry K.A."/>
            <person name="Coulliette A.D."/>
            <person name="Jensen B."/>
            <person name="Toney N.C."/>
            <person name="Limbago B.M."/>
            <person name="Noble-Wang J."/>
        </authorList>
    </citation>
    <scope>NUCLEOTIDE SEQUENCE [LARGE SCALE GENOMIC DNA]</scope>
    <source>
        <strain evidence="4 5">CDC_01</strain>
    </source>
</reference>
<dbReference type="SUPFAM" id="SSF48557">
    <property type="entry name" value="L-aspartase-like"/>
    <property type="match status" value="1"/>
</dbReference>
<dbReference type="InterPro" id="IPR022761">
    <property type="entry name" value="Fumarate_lyase_N"/>
</dbReference>
<evidence type="ECO:0000256" key="2">
    <source>
        <dbReference type="ARBA" id="ARBA00034772"/>
    </source>
</evidence>
<dbReference type="Proteomes" id="UP000070612">
    <property type="component" value="Unassembled WGS sequence"/>
</dbReference>
<dbReference type="InterPro" id="IPR000362">
    <property type="entry name" value="Fumarate_lyase_fam"/>
</dbReference>
<keyword evidence="5" id="KW-1185">Reference proteome</keyword>
<dbReference type="PRINTS" id="PR00149">
    <property type="entry name" value="FUMRATELYASE"/>
</dbReference>
<dbReference type="GO" id="GO:0016829">
    <property type="term" value="F:lyase activity"/>
    <property type="evidence" value="ECO:0007669"/>
    <property type="project" value="UniProtKB-KW"/>
</dbReference>
<evidence type="ECO:0000256" key="1">
    <source>
        <dbReference type="ARBA" id="ARBA00023239"/>
    </source>
</evidence>
<organism evidence="4 5">
    <name type="scientific">Mycolicibacterium wolinskyi</name>
    <dbReference type="NCBI Taxonomy" id="59750"/>
    <lineage>
        <taxon>Bacteria</taxon>
        <taxon>Bacillati</taxon>
        <taxon>Actinomycetota</taxon>
        <taxon>Actinomycetes</taxon>
        <taxon>Mycobacteriales</taxon>
        <taxon>Mycobacteriaceae</taxon>
        <taxon>Mycolicibacterium</taxon>
    </lineage>
</organism>
<proteinExistence type="inferred from homology"/>
<dbReference type="PATRIC" id="fig|59750.3.peg.3011"/>
<accession>A0A132PG54</accession>
<comment type="similarity">
    <text evidence="2">Belongs to the class-II fumarase/aspartase family.</text>
</comment>
<dbReference type="Gene3D" id="1.10.275.10">
    <property type="entry name" value="Fumarase/aspartase (N-terminal domain)"/>
    <property type="match status" value="1"/>
</dbReference>
<evidence type="ECO:0000313" key="5">
    <source>
        <dbReference type="Proteomes" id="UP000070612"/>
    </source>
</evidence>
<evidence type="ECO:0000259" key="3">
    <source>
        <dbReference type="Pfam" id="PF00206"/>
    </source>
</evidence>
<dbReference type="PROSITE" id="PS00163">
    <property type="entry name" value="FUMARATE_LYASES"/>
    <property type="match status" value="1"/>
</dbReference>
<dbReference type="EMBL" id="LGTW01000020">
    <property type="protein sequence ID" value="KWX21328.1"/>
    <property type="molecule type" value="Genomic_DNA"/>
</dbReference>
<feature type="domain" description="Fumarate lyase N-terminal" evidence="3">
    <location>
        <begin position="84"/>
        <end position="284"/>
    </location>
</feature>
<keyword evidence="4" id="KW-0413">Isomerase</keyword>
<dbReference type="GO" id="GO:0016853">
    <property type="term" value="F:isomerase activity"/>
    <property type="evidence" value="ECO:0007669"/>
    <property type="project" value="UniProtKB-KW"/>
</dbReference>
<gene>
    <name evidence="4" type="ORF">AFM11_25735</name>
</gene>
<dbReference type="InterPro" id="IPR020557">
    <property type="entry name" value="Fumarate_lyase_CS"/>
</dbReference>